<proteinExistence type="predicted"/>
<comment type="caution">
    <text evidence="2">The sequence shown here is derived from an EMBL/GenBank/DDBJ whole genome shotgun (WGS) entry which is preliminary data.</text>
</comment>
<feature type="transmembrane region" description="Helical" evidence="1">
    <location>
        <begin position="65"/>
        <end position="82"/>
    </location>
</feature>
<keyword evidence="1" id="KW-0812">Transmembrane</keyword>
<evidence type="ECO:0000256" key="1">
    <source>
        <dbReference type="SAM" id="Phobius"/>
    </source>
</evidence>
<protein>
    <submittedName>
        <fullName evidence="2">Uncharacterized protein</fullName>
    </submittedName>
</protein>
<reference evidence="2 3" key="1">
    <citation type="submission" date="2020-02" db="EMBL/GenBank/DDBJ databases">
        <authorList>
            <person name="Ma Q."/>
            <person name="Huang Y."/>
            <person name="Song X."/>
            <person name="Pei D."/>
        </authorList>
    </citation>
    <scope>NUCLEOTIDE SEQUENCE [LARGE SCALE GENOMIC DNA]</scope>
    <source>
        <strain evidence="2">Sxm20200214</strain>
        <tissue evidence="2">Leaf</tissue>
    </source>
</reference>
<dbReference type="EMBL" id="JAAMPC010000009">
    <property type="protein sequence ID" value="KAG2294544.1"/>
    <property type="molecule type" value="Genomic_DNA"/>
</dbReference>
<evidence type="ECO:0000313" key="2">
    <source>
        <dbReference type="EMBL" id="KAG2294544.1"/>
    </source>
</evidence>
<sequence length="112" mass="12785">MERVVSSRFFISISVSLFLLSSPAIEKAIYLLRRGCSSSRWLSRRILLTKENGIPFIGWSHRRRIMARSLFFVVALLLLGGWKGKDEFVCARLSLCMSENLIKLGLDYVISS</sequence>
<keyword evidence="3" id="KW-1185">Reference proteome</keyword>
<name>A0A8X7RSS9_BRACI</name>
<dbReference type="Proteomes" id="UP000886595">
    <property type="component" value="Unassembled WGS sequence"/>
</dbReference>
<dbReference type="AlphaFoldDB" id="A0A8X7RSS9"/>
<keyword evidence="1" id="KW-1133">Transmembrane helix</keyword>
<gene>
    <name evidence="2" type="ORF">Bca52824_041213</name>
</gene>
<evidence type="ECO:0000313" key="3">
    <source>
        <dbReference type="Proteomes" id="UP000886595"/>
    </source>
</evidence>
<accession>A0A8X7RSS9</accession>
<keyword evidence="1" id="KW-0472">Membrane</keyword>
<organism evidence="2 3">
    <name type="scientific">Brassica carinata</name>
    <name type="common">Ethiopian mustard</name>
    <name type="synonym">Abyssinian cabbage</name>
    <dbReference type="NCBI Taxonomy" id="52824"/>
    <lineage>
        <taxon>Eukaryota</taxon>
        <taxon>Viridiplantae</taxon>
        <taxon>Streptophyta</taxon>
        <taxon>Embryophyta</taxon>
        <taxon>Tracheophyta</taxon>
        <taxon>Spermatophyta</taxon>
        <taxon>Magnoliopsida</taxon>
        <taxon>eudicotyledons</taxon>
        <taxon>Gunneridae</taxon>
        <taxon>Pentapetalae</taxon>
        <taxon>rosids</taxon>
        <taxon>malvids</taxon>
        <taxon>Brassicales</taxon>
        <taxon>Brassicaceae</taxon>
        <taxon>Brassiceae</taxon>
        <taxon>Brassica</taxon>
    </lineage>
</organism>